<feature type="transmembrane region" description="Helical" evidence="2">
    <location>
        <begin position="165"/>
        <end position="183"/>
    </location>
</feature>
<keyword evidence="2" id="KW-1133">Transmembrane helix</keyword>
<evidence type="ECO:0000259" key="3">
    <source>
        <dbReference type="PROSITE" id="PS50850"/>
    </source>
</evidence>
<dbReference type="EMBL" id="HACA01016917">
    <property type="protein sequence ID" value="CDW34278.1"/>
    <property type="molecule type" value="Transcribed_RNA"/>
</dbReference>
<dbReference type="InterPro" id="IPR050327">
    <property type="entry name" value="Proton-linked_MCT"/>
</dbReference>
<dbReference type="GO" id="GO:0008028">
    <property type="term" value="F:monocarboxylic acid transmembrane transporter activity"/>
    <property type="evidence" value="ECO:0007669"/>
    <property type="project" value="TreeGrafter"/>
</dbReference>
<feature type="transmembrane region" description="Helical" evidence="2">
    <location>
        <begin position="458"/>
        <end position="478"/>
    </location>
</feature>
<dbReference type="CDD" id="cd17352">
    <property type="entry name" value="MFS_MCT_SLC16"/>
    <property type="match status" value="1"/>
</dbReference>
<name>A0A0K2U7Q5_LEPSM</name>
<sequence length="539" mass="59109">MSVVEEKRKAQNEEQLSSRCNINESDYKSKLPPPPDGGWGWFVVFGSFMIHVIADGVTYSFGIFIEEFMHYFGVGASSVSFIASILVGITLGSGPIASVVTNRYGCRVATMAGAVLATFGFAISSVMNSIPALYLTIGVCTGFGFGLIYLPAIVSVSMYFEKKRAFATGIAVCGSGLGTFIMSPVTTTLIENYKWQGAILITSGIIALCFFFGLLFKPLKSLSNEEADCDKEKNIANFEEAEKMLCLENGAPEICLNGEALRPIEKQYQANSTRMALSHPVISNLSKSDNSDNDGDIIFYGSHSKIYDKNRHVPRNKPHIRDSKQNIVLKRKDIFYSGSLYNLREFRDDPDGYSKNVTLQLEESETVGNAFQEWLKAFKKLVDFSLLKDSIYIVFVVSNFLTSIGFNVPYVYTFDRAQNTLKMPKEDASYLISIIGIANTIGRIVLGYVSDKPWLNTLYLYNTCLAICGLCLGLSNFCVTYTTQAIYCAVFGVTSGAYVGLTSVVLVELIGLDQLTHGFGLLLLFQGIASVIGPPIIGG</sequence>
<feature type="transmembrane region" description="Helical" evidence="2">
    <location>
        <begin position="484"/>
        <end position="507"/>
    </location>
</feature>
<comment type="subcellular location">
    <subcellularLocation>
        <location evidence="1">Membrane</location>
        <topology evidence="1">Multi-pass membrane protein</topology>
    </subcellularLocation>
</comment>
<feature type="transmembrane region" description="Helical" evidence="2">
    <location>
        <begin position="104"/>
        <end position="126"/>
    </location>
</feature>
<feature type="transmembrane region" description="Helical" evidence="2">
    <location>
        <begin position="428"/>
        <end position="446"/>
    </location>
</feature>
<feature type="non-terminal residue" evidence="4">
    <location>
        <position position="539"/>
    </location>
</feature>
<dbReference type="InterPro" id="IPR020846">
    <property type="entry name" value="MFS_dom"/>
</dbReference>
<keyword evidence="2" id="KW-0812">Transmembrane</keyword>
<dbReference type="Gene3D" id="1.20.1250.20">
    <property type="entry name" value="MFS general substrate transporter like domains"/>
    <property type="match status" value="2"/>
</dbReference>
<evidence type="ECO:0000313" key="4">
    <source>
        <dbReference type="EMBL" id="CDW34278.1"/>
    </source>
</evidence>
<feature type="transmembrane region" description="Helical" evidence="2">
    <location>
        <begin position="132"/>
        <end position="153"/>
    </location>
</feature>
<dbReference type="AlphaFoldDB" id="A0A0K2U7Q5"/>
<evidence type="ECO:0000256" key="2">
    <source>
        <dbReference type="SAM" id="Phobius"/>
    </source>
</evidence>
<dbReference type="PROSITE" id="PS50850">
    <property type="entry name" value="MFS"/>
    <property type="match status" value="1"/>
</dbReference>
<dbReference type="SUPFAM" id="SSF103473">
    <property type="entry name" value="MFS general substrate transporter"/>
    <property type="match status" value="1"/>
</dbReference>
<dbReference type="OrthoDB" id="6499973at2759"/>
<keyword evidence="2" id="KW-0472">Membrane</keyword>
<protein>
    <recommendedName>
        <fullName evidence="3">Major facilitator superfamily (MFS) profile domain-containing protein</fullName>
    </recommendedName>
</protein>
<feature type="domain" description="Major facilitator superfamily (MFS) profile" evidence="3">
    <location>
        <begin position="40"/>
        <end position="539"/>
    </location>
</feature>
<dbReference type="PANTHER" id="PTHR11360">
    <property type="entry name" value="MONOCARBOXYLATE TRANSPORTER"/>
    <property type="match status" value="1"/>
</dbReference>
<reference evidence="4" key="1">
    <citation type="submission" date="2014-05" db="EMBL/GenBank/DDBJ databases">
        <authorList>
            <person name="Chronopoulou M."/>
        </authorList>
    </citation>
    <scope>NUCLEOTIDE SEQUENCE</scope>
    <source>
        <tissue evidence="4">Whole organism</tissue>
    </source>
</reference>
<feature type="transmembrane region" description="Helical" evidence="2">
    <location>
        <begin position="71"/>
        <end position="92"/>
    </location>
</feature>
<feature type="transmembrane region" description="Helical" evidence="2">
    <location>
        <begin position="519"/>
        <end position="537"/>
    </location>
</feature>
<dbReference type="GO" id="GO:0016020">
    <property type="term" value="C:membrane"/>
    <property type="evidence" value="ECO:0007669"/>
    <property type="project" value="UniProtKB-SubCell"/>
</dbReference>
<feature type="transmembrane region" description="Helical" evidence="2">
    <location>
        <begin position="195"/>
        <end position="216"/>
    </location>
</feature>
<feature type="transmembrane region" description="Helical" evidence="2">
    <location>
        <begin position="390"/>
        <end position="408"/>
    </location>
</feature>
<dbReference type="Pfam" id="PF07690">
    <property type="entry name" value="MFS_1"/>
    <property type="match status" value="1"/>
</dbReference>
<organism evidence="4">
    <name type="scientific">Lepeophtheirus salmonis</name>
    <name type="common">Salmon louse</name>
    <name type="synonym">Caligus salmonis</name>
    <dbReference type="NCBI Taxonomy" id="72036"/>
    <lineage>
        <taxon>Eukaryota</taxon>
        <taxon>Metazoa</taxon>
        <taxon>Ecdysozoa</taxon>
        <taxon>Arthropoda</taxon>
        <taxon>Crustacea</taxon>
        <taxon>Multicrustacea</taxon>
        <taxon>Hexanauplia</taxon>
        <taxon>Copepoda</taxon>
        <taxon>Siphonostomatoida</taxon>
        <taxon>Caligidae</taxon>
        <taxon>Lepeophtheirus</taxon>
    </lineage>
</organism>
<dbReference type="InterPro" id="IPR036259">
    <property type="entry name" value="MFS_trans_sf"/>
</dbReference>
<feature type="transmembrane region" description="Helical" evidence="2">
    <location>
        <begin position="38"/>
        <end position="65"/>
    </location>
</feature>
<evidence type="ECO:0000256" key="1">
    <source>
        <dbReference type="ARBA" id="ARBA00004141"/>
    </source>
</evidence>
<proteinExistence type="predicted"/>
<dbReference type="PANTHER" id="PTHR11360:SF284">
    <property type="entry name" value="EG:103B4.3 PROTEIN-RELATED"/>
    <property type="match status" value="1"/>
</dbReference>
<accession>A0A0K2U7Q5</accession>
<dbReference type="InterPro" id="IPR011701">
    <property type="entry name" value="MFS"/>
</dbReference>